<evidence type="ECO:0000256" key="2">
    <source>
        <dbReference type="SAM" id="Phobius"/>
    </source>
</evidence>
<dbReference type="Proteomes" id="UP000483379">
    <property type="component" value="Unassembled WGS sequence"/>
</dbReference>
<evidence type="ECO:0000259" key="3">
    <source>
        <dbReference type="Pfam" id="PF13116"/>
    </source>
</evidence>
<evidence type="ECO:0000313" key="5">
    <source>
        <dbReference type="Proteomes" id="UP000483379"/>
    </source>
</evidence>
<name>A0A6M0K351_9GAMM</name>
<protein>
    <submittedName>
        <fullName evidence="4">TIGR02099 family protein</fullName>
    </submittedName>
</protein>
<organism evidence="4 5">
    <name type="scientific">Thiorhodococcus minor</name>
    <dbReference type="NCBI Taxonomy" id="57489"/>
    <lineage>
        <taxon>Bacteria</taxon>
        <taxon>Pseudomonadati</taxon>
        <taxon>Pseudomonadota</taxon>
        <taxon>Gammaproteobacteria</taxon>
        <taxon>Chromatiales</taxon>
        <taxon>Chromatiaceae</taxon>
        <taxon>Thiorhodococcus</taxon>
    </lineage>
</organism>
<dbReference type="Pfam" id="PF13116">
    <property type="entry name" value="YhdP"/>
    <property type="match status" value="1"/>
</dbReference>
<dbReference type="EMBL" id="JAAIJQ010000034">
    <property type="protein sequence ID" value="NEV62745.1"/>
    <property type="molecule type" value="Genomic_DNA"/>
</dbReference>
<evidence type="ECO:0000313" key="4">
    <source>
        <dbReference type="EMBL" id="NEV62745.1"/>
    </source>
</evidence>
<dbReference type="PANTHER" id="PTHR38690">
    <property type="entry name" value="PROTEASE-RELATED"/>
    <property type="match status" value="1"/>
</dbReference>
<feature type="domain" description="YhdP central" evidence="3">
    <location>
        <begin position="4"/>
        <end position="1305"/>
    </location>
</feature>
<dbReference type="InterPro" id="IPR011836">
    <property type="entry name" value="YhdP"/>
</dbReference>
<accession>A0A6M0K351</accession>
<keyword evidence="2" id="KW-0472">Membrane</keyword>
<comment type="caution">
    <text evidence="4">The sequence shown here is derived from an EMBL/GenBank/DDBJ whole genome shotgun (WGS) entry which is preliminary data.</text>
</comment>
<dbReference type="InterPro" id="IPR025263">
    <property type="entry name" value="YhdP_central"/>
</dbReference>
<feature type="compositionally biased region" description="Basic and acidic residues" evidence="1">
    <location>
        <begin position="1327"/>
        <end position="1346"/>
    </location>
</feature>
<feature type="region of interest" description="Disordered" evidence="1">
    <location>
        <begin position="1321"/>
        <end position="1346"/>
    </location>
</feature>
<evidence type="ECO:0000256" key="1">
    <source>
        <dbReference type="SAM" id="MobiDB-lite"/>
    </source>
</evidence>
<keyword evidence="2" id="KW-1133">Transmembrane helix</keyword>
<dbReference type="NCBIfam" id="TIGR02099">
    <property type="entry name" value="YhdP family protein"/>
    <property type="match status" value="1"/>
</dbReference>
<dbReference type="RefSeq" id="WP_164453214.1">
    <property type="nucleotide sequence ID" value="NZ_JAAIJQ010000034.1"/>
</dbReference>
<sequence length="1346" mass="143993">MLLLKRLSAHSFRFGFGLLILAALLVSLLTLIQPLANQFRDEVAQLLSERLGYQVSIGVMRLSTSGFEPRVTLERVRLSKPGGELALSLKAMELDLNLPASFRSRAPQFDALTLIGARLVVERLADGRWRILGLGGLRSDDPKALELFLRQGRLNLADSEVVYVDHLAGAKLVRLIGLRLSLENSGRRHRLRVGARLIPPDPILSEPSGPPGAAEASRSEGDRIEVIANLDGPAEDPRAWRGRVYAKLDVADAGMLLPSHRLDIGPLETRGLVLESWARLEAGLPDQVLVGVALSGLEATLPPFLSAGDETGGASRPLSVSRLKAWARLRHQASGWQLQLAVKEAELAGAAFSGLNVDARLTPAWQLAGLGATAAELDLAQVARALASSPWEPPGPVRQLLDRKPRGLARELALGAAPSGAGDGPWAWRWRLSTEVAGLALDQSGSIPGFEGLDARVTADDGGGEIQLGARQMTLDLNPVFTLPIPLSRLDGQLLWHQDPAAGWHLEARDILVENRDLHGSARLSLDLPSDGASPFLDLRANFRDADASQTRRYLPAGILVPELVDWLEGAIRGGRVTQGDAIFRGRLADYPFRANQGRFELLLRFQDLLLDYQDGWPPIDSATGSLRFLNEGLSIRVDGGRIYDSAFSNGRADIPELWGVQSMRIHGEAQGPFSDGRRVLSESPLAADLGQLAKALEVTGESRLVLDIDLPFVKGRGIGVAGRLDWPGAATLAVADTPLELSDLTGEVRFTDQGLSADDLGAKLFGRALKLRIATQGAGDPQTSLTRIEARAESPVKSLAERFPSPMWRLADGRLDWRLAVDFRNLDVKKPNLPLDFRLSSDLRGLSLDLPKPLGKSAKAARELELEGALIPGRSLTLVGHLGELGGNFRFDLAKPRARLAGGRLRLGARSAPAPTASDLVLDGSVSALDLDAWIKWADAQEADAGPGVAGAAFRLDLEAGELGLAGLGLKGARLGLEPEGGGWQVRLSAVGLSGRIEVPPKGDGRPLGLSFASLDLEALRGAAKASDKPAEVRMEKLPSLDVRVAELRWGKALLGSLDLSLRNELSASNGASRLSVPKIELAGPGLLALRGEGGWEPGVERGRSRVDLHIETPDLGRLLTELTDRKLLEAVDASAQVSLSWPGPPTDFALPFAAGSIGLEVGKGRFLEVEPGVGRLLGFLNFSALGRRLALDFSDLYGQGLAFEQVTGKVAIDRGKARFEGFVIDGPAGKVMVAGSTDLRSEQFDQTVTVEPKLGSSVALASAVAGGPVVGAAVYLVDRVAGNPINRLARYQYKVSGPWGQPELTRVGWEPLVNRGVLAPQQGASRDEGGARPRRETNHFLDIE</sequence>
<keyword evidence="2" id="KW-0812">Transmembrane</keyword>
<keyword evidence="5" id="KW-1185">Reference proteome</keyword>
<feature type="transmembrane region" description="Helical" evidence="2">
    <location>
        <begin position="12"/>
        <end position="32"/>
    </location>
</feature>
<feature type="region of interest" description="Disordered" evidence="1">
    <location>
        <begin position="201"/>
        <end position="220"/>
    </location>
</feature>
<dbReference type="PANTHER" id="PTHR38690:SF1">
    <property type="entry name" value="PROTEASE"/>
    <property type="match status" value="1"/>
</dbReference>
<gene>
    <name evidence="4" type="ORF">G3446_12730</name>
</gene>
<reference evidence="4 5" key="1">
    <citation type="submission" date="2020-02" db="EMBL/GenBank/DDBJ databases">
        <title>Genome sequences of Thiorhodococcus mannitoliphagus and Thiorhodococcus minor, purple sulfur photosynthetic bacteria in the gammaproteobacterial family, Chromatiaceae.</title>
        <authorList>
            <person name="Aviles F.A."/>
            <person name="Meyer T.E."/>
            <person name="Kyndt J.A."/>
        </authorList>
    </citation>
    <scope>NUCLEOTIDE SEQUENCE [LARGE SCALE GENOMIC DNA]</scope>
    <source>
        <strain evidence="4 5">DSM 11518</strain>
    </source>
</reference>
<proteinExistence type="predicted"/>